<name>A0A271K750_9HYPH</name>
<proteinExistence type="predicted"/>
<protein>
    <submittedName>
        <fullName evidence="1">Uncharacterized protein</fullName>
    </submittedName>
</protein>
<gene>
    <name evidence="1" type="ORF">CIT31_30520</name>
</gene>
<dbReference type="Proteomes" id="UP000215931">
    <property type="component" value="Unassembled WGS sequence"/>
</dbReference>
<dbReference type="AlphaFoldDB" id="A0A271K750"/>
<evidence type="ECO:0000313" key="1">
    <source>
        <dbReference type="EMBL" id="PAP91592.1"/>
    </source>
</evidence>
<evidence type="ECO:0000313" key="2">
    <source>
        <dbReference type="Proteomes" id="UP000215931"/>
    </source>
</evidence>
<organism evidence="1 2">
    <name type="scientific">Mesorhizobium wenxiniae</name>
    <dbReference type="NCBI Taxonomy" id="2014805"/>
    <lineage>
        <taxon>Bacteria</taxon>
        <taxon>Pseudomonadati</taxon>
        <taxon>Pseudomonadota</taxon>
        <taxon>Alphaproteobacteria</taxon>
        <taxon>Hyphomicrobiales</taxon>
        <taxon>Phyllobacteriaceae</taxon>
        <taxon>Mesorhizobium</taxon>
    </lineage>
</organism>
<comment type="caution">
    <text evidence="1">The sequence shown here is derived from an EMBL/GenBank/DDBJ whole genome shotgun (WGS) entry which is preliminary data.</text>
</comment>
<accession>A0A271K750</accession>
<sequence length="59" mass="6051">MLAASNLFLDMLGMVLAQARRAAPSASAPRPGVIAHAPYGGGIGDAQPVQYAALISNWD</sequence>
<keyword evidence="2" id="KW-1185">Reference proteome</keyword>
<dbReference type="EMBL" id="NPKH01000039">
    <property type="protein sequence ID" value="PAP91592.1"/>
    <property type="molecule type" value="Genomic_DNA"/>
</dbReference>
<reference evidence="1 2" key="1">
    <citation type="submission" date="2017-08" db="EMBL/GenBank/DDBJ databases">
        <title>Mesorhizobium wenxinae sp. nov., a novel rhizobial species isolated from root nodules of chickpea (Cicer arietinum L.).</title>
        <authorList>
            <person name="Zhang J."/>
        </authorList>
    </citation>
    <scope>NUCLEOTIDE SEQUENCE [LARGE SCALE GENOMIC DNA]</scope>
    <source>
        <strain evidence="2">WYCCWR 10019</strain>
    </source>
</reference>